<keyword evidence="2" id="KW-0472">Membrane</keyword>
<keyword evidence="2" id="KW-1133">Transmembrane helix</keyword>
<feature type="region of interest" description="Disordered" evidence="1">
    <location>
        <begin position="142"/>
        <end position="166"/>
    </location>
</feature>
<dbReference type="SUPFAM" id="SSF47413">
    <property type="entry name" value="lambda repressor-like DNA-binding domains"/>
    <property type="match status" value="1"/>
</dbReference>
<dbReference type="InterPro" id="IPR010982">
    <property type="entry name" value="Lambda_DNA-bd_dom_sf"/>
</dbReference>
<proteinExistence type="predicted"/>
<dbReference type="EMBL" id="JBIAFJ010000040">
    <property type="protein sequence ID" value="MFE9173785.1"/>
    <property type="molecule type" value="Genomic_DNA"/>
</dbReference>
<dbReference type="InterPro" id="IPR001387">
    <property type="entry name" value="Cro/C1-type_HTH"/>
</dbReference>
<accession>A0ABW6L561</accession>
<sequence>MAGKRKGEVASDGPRAELAHRLREARDTAGVTLRELAQRAGYSAAALSAAESGRKAPTWDVTVSFVKALGQDPLHWRSLWEAASRDGNRAGDDPGRSPAAAAAPVPPAEHPAVRAEHPRRRRATLVATAVLSALLAAATTGLAVSHRDDTAERHPSARHGTAESALWRSLPEARSAPGRPADATDPIQTGCGSPDVVARVITFDEVPVRLPGGMDFGRLLLRHQPGCRTSWGLVKGPHNAQRRVHISVRRPADHVVVTSSFAGESVDSYGQQLSTVEGCVYVEAFVETPEGRGPLARTRCA</sequence>
<reference evidence="4 5" key="1">
    <citation type="submission" date="2024-10" db="EMBL/GenBank/DDBJ databases">
        <title>The Natural Products Discovery Center: Release of the First 8490 Sequenced Strains for Exploring Actinobacteria Biosynthetic Diversity.</title>
        <authorList>
            <person name="Kalkreuter E."/>
            <person name="Kautsar S.A."/>
            <person name="Yang D."/>
            <person name="Bader C.D."/>
            <person name="Teijaro C.N."/>
            <person name="Fluegel L."/>
            <person name="Davis C.M."/>
            <person name="Simpson J.R."/>
            <person name="Lauterbach L."/>
            <person name="Steele A.D."/>
            <person name="Gui C."/>
            <person name="Meng S."/>
            <person name="Li G."/>
            <person name="Viehrig K."/>
            <person name="Ye F."/>
            <person name="Su P."/>
            <person name="Kiefer A.F."/>
            <person name="Nichols A."/>
            <person name="Cepeda A.J."/>
            <person name="Yan W."/>
            <person name="Fan B."/>
            <person name="Jiang Y."/>
            <person name="Adhikari A."/>
            <person name="Zheng C.-J."/>
            <person name="Schuster L."/>
            <person name="Cowan T.M."/>
            <person name="Smanski M.J."/>
            <person name="Chevrette M.G."/>
            <person name="De Carvalho L.P.S."/>
            <person name="Shen B."/>
        </authorList>
    </citation>
    <scope>NUCLEOTIDE SEQUENCE [LARGE SCALE GENOMIC DNA]</scope>
    <source>
        <strain evidence="4 5">NPDC007147</strain>
    </source>
</reference>
<feature type="compositionally biased region" description="Basic and acidic residues" evidence="1">
    <location>
        <begin position="85"/>
        <end position="95"/>
    </location>
</feature>
<keyword evidence="5" id="KW-1185">Reference proteome</keyword>
<gene>
    <name evidence="4" type="ORF">ACFYNZ_30735</name>
</gene>
<dbReference type="Proteomes" id="UP001601197">
    <property type="component" value="Unassembled WGS sequence"/>
</dbReference>
<evidence type="ECO:0000256" key="2">
    <source>
        <dbReference type="SAM" id="Phobius"/>
    </source>
</evidence>
<organism evidence="4 5">
    <name type="scientific">Streptomyces kebangsaanensis</name>
    <dbReference type="NCBI Taxonomy" id="864058"/>
    <lineage>
        <taxon>Bacteria</taxon>
        <taxon>Bacillati</taxon>
        <taxon>Actinomycetota</taxon>
        <taxon>Actinomycetes</taxon>
        <taxon>Kitasatosporales</taxon>
        <taxon>Streptomycetaceae</taxon>
        <taxon>Streptomyces</taxon>
    </lineage>
</organism>
<evidence type="ECO:0000256" key="1">
    <source>
        <dbReference type="SAM" id="MobiDB-lite"/>
    </source>
</evidence>
<name>A0ABW6L561_9ACTN</name>
<dbReference type="Pfam" id="PF13560">
    <property type="entry name" value="HTH_31"/>
    <property type="match status" value="1"/>
</dbReference>
<evidence type="ECO:0000313" key="5">
    <source>
        <dbReference type="Proteomes" id="UP001601197"/>
    </source>
</evidence>
<protein>
    <submittedName>
        <fullName evidence="4">Helix-turn-helix domain-containing protein</fullName>
    </submittedName>
</protein>
<keyword evidence="2" id="KW-0812">Transmembrane</keyword>
<dbReference type="RefSeq" id="WP_388352892.1">
    <property type="nucleotide sequence ID" value="NZ_JBIAFJ010000040.1"/>
</dbReference>
<dbReference type="Gene3D" id="1.10.260.40">
    <property type="entry name" value="lambda repressor-like DNA-binding domains"/>
    <property type="match status" value="1"/>
</dbReference>
<feature type="transmembrane region" description="Helical" evidence="2">
    <location>
        <begin position="123"/>
        <end position="144"/>
    </location>
</feature>
<dbReference type="PROSITE" id="PS50943">
    <property type="entry name" value="HTH_CROC1"/>
    <property type="match status" value="1"/>
</dbReference>
<evidence type="ECO:0000313" key="4">
    <source>
        <dbReference type="EMBL" id="MFE9173785.1"/>
    </source>
</evidence>
<feature type="region of interest" description="Disordered" evidence="1">
    <location>
        <begin position="85"/>
        <end position="119"/>
    </location>
</feature>
<feature type="compositionally biased region" description="Basic and acidic residues" evidence="1">
    <location>
        <begin position="145"/>
        <end position="155"/>
    </location>
</feature>
<feature type="domain" description="HTH cro/C1-type" evidence="3">
    <location>
        <begin position="22"/>
        <end position="76"/>
    </location>
</feature>
<comment type="caution">
    <text evidence="4">The sequence shown here is derived from an EMBL/GenBank/DDBJ whole genome shotgun (WGS) entry which is preliminary data.</text>
</comment>
<dbReference type="SMART" id="SM00530">
    <property type="entry name" value="HTH_XRE"/>
    <property type="match status" value="1"/>
</dbReference>
<evidence type="ECO:0000259" key="3">
    <source>
        <dbReference type="PROSITE" id="PS50943"/>
    </source>
</evidence>